<keyword evidence="3" id="KW-1015">Disulfide bond</keyword>
<evidence type="ECO:0000256" key="4">
    <source>
        <dbReference type="SAM" id="SignalP"/>
    </source>
</evidence>
<dbReference type="InterPro" id="IPR009101">
    <property type="entry name" value="Gurmarin/antifun_pep"/>
</dbReference>
<name>A0A2B7XAQ7_9EURO</name>
<keyword evidence="2" id="KW-0960">Knottin</keyword>
<evidence type="ECO:0000313" key="5">
    <source>
        <dbReference type="EMBL" id="PGH05851.1"/>
    </source>
</evidence>
<feature type="signal peptide" evidence="4">
    <location>
        <begin position="1"/>
        <end position="17"/>
    </location>
</feature>
<dbReference type="Proteomes" id="UP000223968">
    <property type="component" value="Unassembled WGS sequence"/>
</dbReference>
<evidence type="ECO:0000256" key="2">
    <source>
        <dbReference type="ARBA" id="ARBA00022854"/>
    </source>
</evidence>
<keyword evidence="4" id="KW-0732">Signal</keyword>
<keyword evidence="6" id="KW-1185">Reference proteome</keyword>
<dbReference type="SUPFAM" id="SSF57048">
    <property type="entry name" value="Gurmarin-like"/>
    <property type="match status" value="1"/>
</dbReference>
<gene>
    <name evidence="5" type="ORF">AJ79_06693</name>
</gene>
<reference evidence="5 6" key="1">
    <citation type="submission" date="2017-10" db="EMBL/GenBank/DDBJ databases">
        <title>Comparative genomics in systemic dimorphic fungi from Ajellomycetaceae.</title>
        <authorList>
            <person name="Munoz J.F."/>
            <person name="Mcewen J.G."/>
            <person name="Clay O.K."/>
            <person name="Cuomo C.A."/>
        </authorList>
    </citation>
    <scope>NUCLEOTIDE SEQUENCE [LARGE SCALE GENOMIC DNA]</scope>
    <source>
        <strain evidence="5 6">UAMH5409</strain>
    </source>
</reference>
<proteinExistence type="predicted"/>
<dbReference type="OrthoDB" id="4186538at2759"/>
<comment type="caution">
    <text evidence="5">The sequence shown here is derived from an EMBL/GenBank/DDBJ whole genome shotgun (WGS) entry which is preliminary data.</text>
</comment>
<evidence type="ECO:0000313" key="6">
    <source>
        <dbReference type="Proteomes" id="UP000223968"/>
    </source>
</evidence>
<accession>A0A2B7XAQ7</accession>
<feature type="chain" id="PRO_5012496431" evidence="4">
    <location>
        <begin position="18"/>
        <end position="57"/>
    </location>
</feature>
<dbReference type="AlphaFoldDB" id="A0A2B7XAQ7"/>
<dbReference type="EMBL" id="PDNB01000122">
    <property type="protein sequence ID" value="PGH05851.1"/>
    <property type="molecule type" value="Genomic_DNA"/>
</dbReference>
<sequence length="57" mass="5899">MKFSLFATLALFGLALAADLPNGAECTKDGKMGNCASGYCDQREPNPSGHCGVPPPQ</sequence>
<protein>
    <submittedName>
        <fullName evidence="5">Uncharacterized protein</fullName>
    </submittedName>
</protein>
<keyword evidence="1" id="KW-0929">Antimicrobial</keyword>
<evidence type="ECO:0000256" key="3">
    <source>
        <dbReference type="ARBA" id="ARBA00023157"/>
    </source>
</evidence>
<organism evidence="5 6">
    <name type="scientific">Helicocarpus griseus UAMH5409</name>
    <dbReference type="NCBI Taxonomy" id="1447875"/>
    <lineage>
        <taxon>Eukaryota</taxon>
        <taxon>Fungi</taxon>
        <taxon>Dikarya</taxon>
        <taxon>Ascomycota</taxon>
        <taxon>Pezizomycotina</taxon>
        <taxon>Eurotiomycetes</taxon>
        <taxon>Eurotiomycetidae</taxon>
        <taxon>Onygenales</taxon>
        <taxon>Ajellomycetaceae</taxon>
        <taxon>Helicocarpus</taxon>
    </lineage>
</organism>
<dbReference type="InterPro" id="IPR024206">
    <property type="entry name" value="Gurmarin/antimicrobial_peptd"/>
</dbReference>
<dbReference type="Pfam" id="PF11410">
    <property type="entry name" value="Antifungal_pept"/>
    <property type="match status" value="1"/>
</dbReference>
<evidence type="ECO:0000256" key="1">
    <source>
        <dbReference type="ARBA" id="ARBA00022529"/>
    </source>
</evidence>